<dbReference type="RefSeq" id="WP_206645575.1">
    <property type="nucleotide sequence ID" value="NZ_CP071247.1"/>
</dbReference>
<keyword evidence="2" id="KW-0732">Signal</keyword>
<name>A0ABX7N1U8_9GAMM</name>
<dbReference type="Pfam" id="PF19795">
    <property type="entry name" value="DUF6279"/>
    <property type="match status" value="1"/>
</dbReference>
<evidence type="ECO:0000256" key="2">
    <source>
        <dbReference type="SAM" id="SignalP"/>
    </source>
</evidence>
<dbReference type="PIRSF" id="PIRSF028200">
    <property type="entry name" value="UCP028200"/>
    <property type="match status" value="1"/>
</dbReference>
<keyword evidence="1" id="KW-0175">Coiled coil</keyword>
<sequence length="297" mass="34165">MNILPTLLGRAFKTSLVALALLALAACSSNKMAYRYADWGIVWWVDDFIPLTGDQRAQLSRDIEEFRQWHCSSELPRYQAWLDSLMLDVSERDLAYRDVELHQQDLFELFPPLLDRVVPIATRLLSSLSEQQVEELARNLRDNQQEYREKYLGDSPVRTVEARAERAEKRIERWFGDLNDEQKTIVRRWAENRGRQTEIWLQGRRNWQEALLAALDRRNDPGFDQEVARLIKQSEQVRGTAYESMMEDGRSALTALLHELIEASGPQHLAHLQQQAASLDGDLEALTCTPSSNVASG</sequence>
<protein>
    <submittedName>
        <fullName evidence="3">DUF3549 domain-containing protein</fullName>
    </submittedName>
</protein>
<gene>
    <name evidence="3" type="ORF">LPB19_08215</name>
</gene>
<dbReference type="Proteomes" id="UP000663555">
    <property type="component" value="Chromosome"/>
</dbReference>
<evidence type="ECO:0000256" key="1">
    <source>
        <dbReference type="SAM" id="Coils"/>
    </source>
</evidence>
<evidence type="ECO:0000313" key="3">
    <source>
        <dbReference type="EMBL" id="QSP96348.1"/>
    </source>
</evidence>
<organism evidence="3 4">
    <name type="scientific">Marinobacter salinisoli</name>
    <dbReference type="NCBI Taxonomy" id="2769486"/>
    <lineage>
        <taxon>Bacteria</taxon>
        <taxon>Pseudomonadati</taxon>
        <taxon>Pseudomonadota</taxon>
        <taxon>Gammaproteobacteria</taxon>
        <taxon>Pseudomonadales</taxon>
        <taxon>Marinobacteraceae</taxon>
        <taxon>Marinobacter</taxon>
    </lineage>
</organism>
<accession>A0ABX7N1U8</accession>
<dbReference type="InterPro" id="IPR016875">
    <property type="entry name" value="UCP028200"/>
</dbReference>
<keyword evidence="4" id="KW-1185">Reference proteome</keyword>
<feature type="chain" id="PRO_5046405290" evidence="2">
    <location>
        <begin position="34"/>
        <end position="297"/>
    </location>
</feature>
<evidence type="ECO:0000313" key="4">
    <source>
        <dbReference type="Proteomes" id="UP000663555"/>
    </source>
</evidence>
<feature type="coiled-coil region" evidence="1">
    <location>
        <begin position="126"/>
        <end position="184"/>
    </location>
</feature>
<dbReference type="EMBL" id="CP071247">
    <property type="protein sequence ID" value="QSP96348.1"/>
    <property type="molecule type" value="Genomic_DNA"/>
</dbReference>
<feature type="signal peptide" evidence="2">
    <location>
        <begin position="1"/>
        <end position="33"/>
    </location>
</feature>
<proteinExistence type="predicted"/>
<reference evidence="3 4" key="1">
    <citation type="submission" date="2021-03" db="EMBL/GenBank/DDBJ databases">
        <title>Genome sequencing of Marinobacter sp. LPB0319.</title>
        <authorList>
            <person name="Kim J."/>
        </authorList>
    </citation>
    <scope>NUCLEOTIDE SEQUENCE [LARGE SCALE GENOMIC DNA]</scope>
    <source>
        <strain evidence="3 4">LPB0319</strain>
    </source>
</reference>